<keyword evidence="4" id="KW-0493">Microtubule</keyword>
<dbReference type="InterPro" id="IPR027640">
    <property type="entry name" value="Kinesin-like_fam"/>
</dbReference>
<feature type="compositionally biased region" description="Polar residues" evidence="15">
    <location>
        <begin position="1371"/>
        <end position="1384"/>
    </location>
</feature>
<evidence type="ECO:0000259" key="17">
    <source>
        <dbReference type="PROSITE" id="PS50105"/>
    </source>
</evidence>
<evidence type="ECO:0000256" key="2">
    <source>
        <dbReference type="ARBA" id="ARBA00022490"/>
    </source>
</evidence>
<dbReference type="Proteomes" id="UP000233556">
    <property type="component" value="Unassembled WGS sequence"/>
</dbReference>
<dbReference type="InterPro" id="IPR001752">
    <property type="entry name" value="Kinesin_motor_dom"/>
</dbReference>
<evidence type="ECO:0000313" key="19">
    <source>
        <dbReference type="Proteomes" id="UP000233556"/>
    </source>
</evidence>
<dbReference type="InterPro" id="IPR027417">
    <property type="entry name" value="P-loop_NTPase"/>
</dbReference>
<evidence type="ECO:0000256" key="4">
    <source>
        <dbReference type="ARBA" id="ARBA00022701"/>
    </source>
</evidence>
<dbReference type="PANTHER" id="PTHR47971:SF20">
    <property type="entry name" value="KINESIN-LIKE PROTEIN KIF24"/>
    <property type="match status" value="1"/>
</dbReference>
<dbReference type="GO" id="GO:0008017">
    <property type="term" value="F:microtubule binding"/>
    <property type="evidence" value="ECO:0007669"/>
    <property type="project" value="InterPro"/>
</dbReference>
<comment type="caution">
    <text evidence="14">Lacks conserved residue(s) required for the propagation of feature annotation.</text>
</comment>
<evidence type="ECO:0000256" key="5">
    <source>
        <dbReference type="ARBA" id="ARBA00022741"/>
    </source>
</evidence>
<feature type="compositionally biased region" description="Polar residues" evidence="15">
    <location>
        <begin position="1264"/>
        <end position="1275"/>
    </location>
</feature>
<comment type="subcellular location">
    <subcellularLocation>
        <location evidence="1">Cytoplasm</location>
        <location evidence="1">Cytoskeleton</location>
        <location evidence="1">Microtubule organizing center</location>
        <location evidence="1">Centrosome</location>
        <location evidence="1">Centriole</location>
    </subcellularLocation>
</comment>
<dbReference type="InterPro" id="IPR001660">
    <property type="entry name" value="SAM"/>
</dbReference>
<feature type="domain" description="SAM" evidence="17">
    <location>
        <begin position="81"/>
        <end position="148"/>
    </location>
</feature>
<evidence type="ECO:0000313" key="18">
    <source>
        <dbReference type="EMBL" id="PKU36708.1"/>
    </source>
</evidence>
<dbReference type="GO" id="GO:0005814">
    <property type="term" value="C:centriole"/>
    <property type="evidence" value="ECO:0007669"/>
    <property type="project" value="UniProtKB-SubCell"/>
</dbReference>
<dbReference type="PRINTS" id="PR00380">
    <property type="entry name" value="KINESINHEAVY"/>
</dbReference>
<accession>A0A2I0TSC5</accession>
<evidence type="ECO:0000256" key="8">
    <source>
        <dbReference type="ARBA" id="ARBA00023175"/>
    </source>
</evidence>
<keyword evidence="5 14" id="KW-0547">Nucleotide-binding</keyword>
<feature type="compositionally biased region" description="Polar residues" evidence="15">
    <location>
        <begin position="1133"/>
        <end position="1142"/>
    </location>
</feature>
<dbReference type="GO" id="GO:0005524">
    <property type="term" value="F:ATP binding"/>
    <property type="evidence" value="ECO:0007669"/>
    <property type="project" value="UniProtKB-UniRule"/>
</dbReference>
<feature type="domain" description="Kinesin motor" evidence="16">
    <location>
        <begin position="304"/>
        <end position="562"/>
    </location>
</feature>
<evidence type="ECO:0000259" key="16">
    <source>
        <dbReference type="PROSITE" id="PS50067"/>
    </source>
</evidence>
<feature type="binding site" evidence="14">
    <location>
        <begin position="394"/>
        <end position="401"/>
    </location>
    <ligand>
        <name>ATP</name>
        <dbReference type="ChEBI" id="CHEBI:30616"/>
    </ligand>
</feature>
<dbReference type="PROSITE" id="PS00411">
    <property type="entry name" value="KINESIN_MOTOR_1"/>
    <property type="match status" value="1"/>
</dbReference>
<dbReference type="Pfam" id="PF00225">
    <property type="entry name" value="Kinesin"/>
    <property type="match status" value="2"/>
</dbReference>
<gene>
    <name evidence="18" type="ORF">llap_12991</name>
</gene>
<comment type="subunit">
    <text evidence="12">Interacts with CCP110, CEP97, TALPID3. Interacts with MPHOSPH9.</text>
</comment>
<evidence type="ECO:0000256" key="10">
    <source>
        <dbReference type="ARBA" id="ARBA00057466"/>
    </source>
</evidence>
<organism evidence="18 19">
    <name type="scientific">Limosa lapponica baueri</name>
    <dbReference type="NCBI Taxonomy" id="1758121"/>
    <lineage>
        <taxon>Eukaryota</taxon>
        <taxon>Metazoa</taxon>
        <taxon>Chordata</taxon>
        <taxon>Craniata</taxon>
        <taxon>Vertebrata</taxon>
        <taxon>Euteleostomi</taxon>
        <taxon>Archelosauria</taxon>
        <taxon>Archosauria</taxon>
        <taxon>Dinosauria</taxon>
        <taxon>Saurischia</taxon>
        <taxon>Theropoda</taxon>
        <taxon>Coelurosauria</taxon>
        <taxon>Aves</taxon>
        <taxon>Neognathae</taxon>
        <taxon>Neoaves</taxon>
        <taxon>Charadriiformes</taxon>
        <taxon>Scolopacidae</taxon>
        <taxon>Limosa</taxon>
    </lineage>
</organism>
<keyword evidence="7 14" id="KW-0067">ATP-binding</keyword>
<evidence type="ECO:0000256" key="11">
    <source>
        <dbReference type="ARBA" id="ARBA00061030"/>
    </source>
</evidence>
<evidence type="ECO:0000256" key="13">
    <source>
        <dbReference type="ARBA" id="ARBA00073211"/>
    </source>
</evidence>
<dbReference type="CDD" id="cd09541">
    <property type="entry name" value="SAM_KIF24-like"/>
    <property type="match status" value="1"/>
</dbReference>
<keyword evidence="6" id="KW-0970">Cilium biogenesis/degradation</keyword>
<proteinExistence type="inferred from homology"/>
<evidence type="ECO:0000256" key="15">
    <source>
        <dbReference type="SAM" id="MobiDB-lite"/>
    </source>
</evidence>
<evidence type="ECO:0000256" key="12">
    <source>
        <dbReference type="ARBA" id="ARBA00064835"/>
    </source>
</evidence>
<feature type="region of interest" description="Disordered" evidence="15">
    <location>
        <begin position="1224"/>
        <end position="1279"/>
    </location>
</feature>
<dbReference type="CDD" id="cd01367">
    <property type="entry name" value="KISc_KIF2_like"/>
    <property type="match status" value="1"/>
</dbReference>
<name>A0A2I0TSC5_LIMLA</name>
<dbReference type="FunFam" id="3.40.850.10:FF:000012">
    <property type="entry name" value="Kinesin-like protein"/>
    <property type="match status" value="1"/>
</dbReference>
<dbReference type="InterPro" id="IPR013761">
    <property type="entry name" value="SAM/pointed_sf"/>
</dbReference>
<dbReference type="SUPFAM" id="SSF52540">
    <property type="entry name" value="P-loop containing nucleoside triphosphate hydrolases"/>
    <property type="match status" value="1"/>
</dbReference>
<dbReference type="GO" id="GO:0003777">
    <property type="term" value="F:microtubule motor activity"/>
    <property type="evidence" value="ECO:0007669"/>
    <property type="project" value="InterPro"/>
</dbReference>
<keyword evidence="8 14" id="KW-0505">Motor protein</keyword>
<feature type="region of interest" description="Disordered" evidence="15">
    <location>
        <begin position="615"/>
        <end position="646"/>
    </location>
</feature>
<feature type="domain" description="Kinesin motor" evidence="16">
    <location>
        <begin position="563"/>
        <end position="603"/>
    </location>
</feature>
<dbReference type="GO" id="GO:0030030">
    <property type="term" value="P:cell projection organization"/>
    <property type="evidence" value="ECO:0007669"/>
    <property type="project" value="UniProtKB-KW"/>
</dbReference>
<dbReference type="PROSITE" id="PS50105">
    <property type="entry name" value="SAM_DOMAIN"/>
    <property type="match status" value="1"/>
</dbReference>
<dbReference type="SUPFAM" id="SSF47769">
    <property type="entry name" value="SAM/Pointed domain"/>
    <property type="match status" value="1"/>
</dbReference>
<evidence type="ECO:0000256" key="1">
    <source>
        <dbReference type="ARBA" id="ARBA00004114"/>
    </source>
</evidence>
<dbReference type="Gene3D" id="1.10.150.50">
    <property type="entry name" value="Transcription Factor, Ets-1"/>
    <property type="match status" value="1"/>
</dbReference>
<dbReference type="InterPro" id="IPR036961">
    <property type="entry name" value="Kinesin_motor_dom_sf"/>
</dbReference>
<feature type="region of interest" description="Disordered" evidence="15">
    <location>
        <begin position="1107"/>
        <end position="1145"/>
    </location>
</feature>
<reference evidence="19" key="1">
    <citation type="submission" date="2017-11" db="EMBL/GenBank/DDBJ databases">
        <authorList>
            <person name="Lima N.C."/>
            <person name="Parody-Merino A.M."/>
            <person name="Battley P.F."/>
            <person name="Fidler A.E."/>
            <person name="Prosdocimi F."/>
        </authorList>
    </citation>
    <scope>NUCLEOTIDE SEQUENCE [LARGE SCALE GENOMIC DNA]</scope>
</reference>
<comment type="similarity">
    <text evidence="11">Belongs to the TRAFAC class myosin-kinesin ATPase superfamily. Kinesin family. KIN-13 subfamily.</text>
</comment>
<dbReference type="Gene3D" id="3.40.850.10">
    <property type="entry name" value="Kinesin motor domain"/>
    <property type="match status" value="1"/>
</dbReference>
<evidence type="ECO:0000256" key="7">
    <source>
        <dbReference type="ARBA" id="ARBA00022840"/>
    </source>
</evidence>
<dbReference type="PROSITE" id="PS50067">
    <property type="entry name" value="KINESIN_MOTOR_2"/>
    <property type="match status" value="2"/>
</dbReference>
<evidence type="ECO:0000256" key="3">
    <source>
        <dbReference type="ARBA" id="ARBA00022553"/>
    </source>
</evidence>
<comment type="function">
    <text evidence="10">Microtubule-dependent motor protein that acts as a negative regulator of ciliogenesis by mediating recruitment of CCP110 to mother centriole in cycling cells, leading to restrict nucleation of cilia at centrioles. Mediates depolymerization of microtubules of centriolar origin, possibly to suppress aberrant cilia formation. Following activation by NEK2 involved in disassembly of primary cilium during G2/M phase but does not disassemble fully formed ciliary axonemes. As cilium assembly and disassembly is proposed to coexist in a dynamic equilibrium may suppress nascent cilium assembly and, potentially, ciliar re-assembly in cells that have already disassembled their cilia ensuring the completion of cilium removal in the later stages of the cell cycle. Plays an important role in recruiting MPHOSPH9, a negative regulator of cilia formation to the distal end of mother centriole.</text>
</comment>
<dbReference type="EMBL" id="KZ507507">
    <property type="protein sequence ID" value="PKU36708.1"/>
    <property type="molecule type" value="Genomic_DNA"/>
</dbReference>
<dbReference type="GO" id="GO:0005874">
    <property type="term" value="C:microtubule"/>
    <property type="evidence" value="ECO:0007669"/>
    <property type="project" value="UniProtKB-KW"/>
</dbReference>
<dbReference type="InterPro" id="IPR019821">
    <property type="entry name" value="Kinesin_motor_CS"/>
</dbReference>
<dbReference type="GO" id="GO:0007019">
    <property type="term" value="P:microtubule depolymerization"/>
    <property type="evidence" value="ECO:0007669"/>
    <property type="project" value="TreeGrafter"/>
</dbReference>
<feature type="region of interest" description="Disordered" evidence="15">
    <location>
        <begin position="1367"/>
        <end position="1402"/>
    </location>
</feature>
<keyword evidence="2" id="KW-0963">Cytoplasm</keyword>
<evidence type="ECO:0000256" key="9">
    <source>
        <dbReference type="ARBA" id="ARBA00023212"/>
    </source>
</evidence>
<keyword evidence="3" id="KW-0597">Phosphoprotein</keyword>
<sequence>MGVLLWGEELHHGPTVKSWFVLVFCFYISKSSKHFGTDGAYSEDLFAVTWLQCSVFLGCKVAVLWMERHRSSLLKPLRFNFSLKMASCLYECLCEAELEKYYPHFAAFGLQKIDELAKVSMKDYTKLGVHDMNDRKRLFQLIRIIKIMQEEDIADLSKQDFQPSGLFIQPQVTGSGPRRQLRFESFFEENGGTVKDSESESYGSSDFSANDEKNSVGEMLGHIQPHDSELIRLTRRDLNTPGICTKKDLSCPTVSDDIAPLLGDSEAPIIQRITHISGYNYGLPHSCIRSNTSEKETPWTESEKIRVCVRKRPLGLREERRGEVNIITVKDKETLLLHEKKEAVDLTQYILQHVFYFDEVFGESCTNQDVYMKTAHPLIQHIFNGGNATCFAYGQTGAGKTYTMIGTHRNPGLYALAAKDIFRHLEASPSRKDLLVLISFYEIYCGQLYDLLNGRKRLFAREDSKHVVQIVGLREVQVDSVDLLLEVILKGGKERSTGATGVNSDSSRSHAIIQIQIKDTANRTFGRISFIDLAGSERAADARDSDRQTKMEGAEINQSLLAVLKDSFIGNSKTCMIANVSPSHIATEHTLNTLRYADRVKELKKGIKFSTPVTNRHRTAGNVSPKRVQNSISLPPGEKSSPKKVKLGLQHPSNATKTKACPAALQPPSVPFSSIPRGINKGHAYKGNPSSPWFHRATPVKGVLRIAHPLKKKTDDVSSHSEKNPTVKDFIAKNAATVETKESVQRDKYMQDRPPVQGLKVQTVQPVQKQLVSRDDFSFGDGNLPSDGRQEWGNTFAKQCVESWTNLPPFQKEREEHLRLYHQQFQQPPILQQKLNYQPLERFLMQYKPQEIQVKQELSLTPTELQSKEGMQLEDLDDSDFSEDSFSPVCSQKSVKRRNTNKCSQHSFFLHQREQGTEEEQKGQKRQDLFFKYAIPTQEHEPDDSWDCSKGSPKTEESIRNAGCNKTPSDWSYDLSIESSPSNAAEKPYCLQEDSACNWKIGKDFLADHKQYESKHRCLIHSSEATLTPEKDASSSYISPVLKSGTLECKEIDLHHEEKEESTLDRQAALAEDVKWKARKNGVNHRGFPSCSSEFTSELTGPLMASLPGYEETTDTETVSSNQEKSPRGKQMSARNTRGSQNRFEEEGWQCTRSRALTDSMLELGEQMRRGGRHCVLLHSPQRGDRWLSPACCDVKPCCCLLGSGSSKKGVSLSLFVGRDLTEASAAESTGSRGEREGGSFPSNSTCRDYSGGRLRGADVKDSTAYSGKSNSDQRPSAELVAQETNADIPEKSCFPGAPCFLGVGNVDYAAQPPSQEISLVLQPKSGLRNEDFSPSEDPAKSSFSNEEVGLLKTKLTQSNFTQEIFAADSGSGTKDNQPLTNAKSPSGMSSSGSPSAMSDMGKWQREALEKAQQAVIRAHRQQLDEMASLCFKEECLINQMSAMGYQAVLNRASFHVTFFSLQAGARFSAFRDQAGRSLGTEVEVYPNDASPAPALFSRSRHRHVPANASTSLNLLCLHQHESSYGKSQPVFRHTWCCRAWVD</sequence>
<dbReference type="PANTHER" id="PTHR47971">
    <property type="entry name" value="KINESIN-RELATED PROTEIN 6"/>
    <property type="match status" value="1"/>
</dbReference>
<keyword evidence="9" id="KW-0206">Cytoskeleton</keyword>
<protein>
    <recommendedName>
        <fullName evidence="13">Kinesin-like protein KIF24</fullName>
    </recommendedName>
</protein>
<evidence type="ECO:0000256" key="14">
    <source>
        <dbReference type="PROSITE-ProRule" id="PRU00283"/>
    </source>
</evidence>
<feature type="compositionally biased region" description="Low complexity" evidence="15">
    <location>
        <begin position="1385"/>
        <end position="1399"/>
    </location>
</feature>
<reference evidence="19" key="2">
    <citation type="submission" date="2017-12" db="EMBL/GenBank/DDBJ databases">
        <title>Genome sequence of the Bar-tailed Godwit (Limosa lapponica baueri).</title>
        <authorList>
            <person name="Lima N.C.B."/>
            <person name="Parody-Merino A.M."/>
            <person name="Battley P.F."/>
            <person name="Fidler A.E."/>
            <person name="Prosdocimi F."/>
        </authorList>
    </citation>
    <scope>NUCLEOTIDE SEQUENCE [LARGE SCALE GENOMIC DNA]</scope>
</reference>
<keyword evidence="19" id="KW-1185">Reference proteome</keyword>
<dbReference type="OrthoDB" id="3176171at2759"/>
<dbReference type="GO" id="GO:0007018">
    <property type="term" value="P:microtubule-based movement"/>
    <property type="evidence" value="ECO:0007669"/>
    <property type="project" value="InterPro"/>
</dbReference>
<dbReference type="SMART" id="SM00129">
    <property type="entry name" value="KISc"/>
    <property type="match status" value="1"/>
</dbReference>
<dbReference type="FunFam" id="1.10.150.50:FF:000052">
    <property type="entry name" value="Kinesin family member 24"/>
    <property type="match status" value="1"/>
</dbReference>
<evidence type="ECO:0000256" key="6">
    <source>
        <dbReference type="ARBA" id="ARBA00022794"/>
    </source>
</evidence>